<dbReference type="Proteomes" id="UP000821845">
    <property type="component" value="Chromosome 5"/>
</dbReference>
<comment type="caution">
    <text evidence="1">The sequence shown here is derived from an EMBL/GenBank/DDBJ whole genome shotgun (WGS) entry which is preliminary data.</text>
</comment>
<proteinExistence type="predicted"/>
<gene>
    <name evidence="1" type="ORF">HPB50_011664</name>
</gene>
<keyword evidence="2" id="KW-1185">Reference proteome</keyword>
<dbReference type="EMBL" id="CM023485">
    <property type="protein sequence ID" value="KAH6930180.1"/>
    <property type="molecule type" value="Genomic_DNA"/>
</dbReference>
<reference evidence="1" key="1">
    <citation type="submission" date="2020-05" db="EMBL/GenBank/DDBJ databases">
        <title>Large-scale comparative analyses of tick genomes elucidate their genetic diversity and vector capacities.</title>
        <authorList>
            <person name="Jia N."/>
            <person name="Wang J."/>
            <person name="Shi W."/>
            <person name="Du L."/>
            <person name="Sun Y."/>
            <person name="Zhan W."/>
            <person name="Jiang J."/>
            <person name="Wang Q."/>
            <person name="Zhang B."/>
            <person name="Ji P."/>
            <person name="Sakyi L.B."/>
            <person name="Cui X."/>
            <person name="Yuan T."/>
            <person name="Jiang B."/>
            <person name="Yang W."/>
            <person name="Lam T.T.-Y."/>
            <person name="Chang Q."/>
            <person name="Ding S."/>
            <person name="Wang X."/>
            <person name="Zhu J."/>
            <person name="Ruan X."/>
            <person name="Zhao L."/>
            <person name="Wei J."/>
            <person name="Que T."/>
            <person name="Du C."/>
            <person name="Cheng J."/>
            <person name="Dai P."/>
            <person name="Han X."/>
            <person name="Huang E."/>
            <person name="Gao Y."/>
            <person name="Liu J."/>
            <person name="Shao H."/>
            <person name="Ye R."/>
            <person name="Li L."/>
            <person name="Wei W."/>
            <person name="Wang X."/>
            <person name="Wang C."/>
            <person name="Yang T."/>
            <person name="Huo Q."/>
            <person name="Li W."/>
            <person name="Guo W."/>
            <person name="Chen H."/>
            <person name="Zhou L."/>
            <person name="Ni X."/>
            <person name="Tian J."/>
            <person name="Zhou Y."/>
            <person name="Sheng Y."/>
            <person name="Liu T."/>
            <person name="Pan Y."/>
            <person name="Xia L."/>
            <person name="Li J."/>
            <person name="Zhao F."/>
            <person name="Cao W."/>
        </authorList>
    </citation>
    <scope>NUCLEOTIDE SEQUENCE</scope>
    <source>
        <strain evidence="1">Hyas-2018</strain>
    </source>
</reference>
<sequence length="93" mass="11074">MRTTSEPPTEARNVQAARRHNLIQRHRNTKLLRWRVGPGRQPQIHARLTLRRLSFRQLNRPRPEQLPPARRRSPVPKTPYRQPHFQLCVGVHV</sequence>
<organism evidence="1 2">
    <name type="scientific">Hyalomma asiaticum</name>
    <name type="common">Tick</name>
    <dbReference type="NCBI Taxonomy" id="266040"/>
    <lineage>
        <taxon>Eukaryota</taxon>
        <taxon>Metazoa</taxon>
        <taxon>Ecdysozoa</taxon>
        <taxon>Arthropoda</taxon>
        <taxon>Chelicerata</taxon>
        <taxon>Arachnida</taxon>
        <taxon>Acari</taxon>
        <taxon>Parasitiformes</taxon>
        <taxon>Ixodida</taxon>
        <taxon>Ixodoidea</taxon>
        <taxon>Ixodidae</taxon>
        <taxon>Hyalomminae</taxon>
        <taxon>Hyalomma</taxon>
    </lineage>
</organism>
<protein>
    <submittedName>
        <fullName evidence="1">Uncharacterized protein</fullName>
    </submittedName>
</protein>
<evidence type="ECO:0000313" key="1">
    <source>
        <dbReference type="EMBL" id="KAH6930180.1"/>
    </source>
</evidence>
<accession>A0ACB7S6D1</accession>
<evidence type="ECO:0000313" key="2">
    <source>
        <dbReference type="Proteomes" id="UP000821845"/>
    </source>
</evidence>
<name>A0ACB7S6D1_HYAAI</name>